<organism evidence="1">
    <name type="scientific">marine sediment metagenome</name>
    <dbReference type="NCBI Taxonomy" id="412755"/>
    <lineage>
        <taxon>unclassified sequences</taxon>
        <taxon>metagenomes</taxon>
        <taxon>ecological metagenomes</taxon>
    </lineage>
</organism>
<proteinExistence type="predicted"/>
<sequence length="193" mass="22742">MGDKKYIEEEETRRLGWNPLELEDILCTKVKPHKDHILEKNNRLDKCTIDLRLKDRKTGEIIARIDLESRTNELSKPYFKTIHVPKFDWKGFRNQHFLRRSNKILYYVKHPNNSFHLSWSVNEKLGYLMIAKDILSSPVVKVIDRTGRYGRKIQDIFCYDVPKAKAREINVKDGGKGLIELIISWVKAMGINF</sequence>
<dbReference type="EMBL" id="LAZR01002653">
    <property type="protein sequence ID" value="KKN27265.1"/>
    <property type="molecule type" value="Genomic_DNA"/>
</dbReference>
<gene>
    <name evidence="1" type="ORF">LCGC14_0866430</name>
</gene>
<dbReference type="AlphaFoldDB" id="A0A0F9P5Z5"/>
<accession>A0A0F9P5Z5</accession>
<name>A0A0F9P5Z5_9ZZZZ</name>
<evidence type="ECO:0000313" key="1">
    <source>
        <dbReference type="EMBL" id="KKN27265.1"/>
    </source>
</evidence>
<comment type="caution">
    <text evidence="1">The sequence shown here is derived from an EMBL/GenBank/DDBJ whole genome shotgun (WGS) entry which is preliminary data.</text>
</comment>
<protein>
    <submittedName>
        <fullName evidence="1">Uncharacterized protein</fullName>
    </submittedName>
</protein>
<reference evidence="1" key="1">
    <citation type="journal article" date="2015" name="Nature">
        <title>Complex archaea that bridge the gap between prokaryotes and eukaryotes.</title>
        <authorList>
            <person name="Spang A."/>
            <person name="Saw J.H."/>
            <person name="Jorgensen S.L."/>
            <person name="Zaremba-Niedzwiedzka K."/>
            <person name="Martijn J."/>
            <person name="Lind A.E."/>
            <person name="van Eijk R."/>
            <person name="Schleper C."/>
            <person name="Guy L."/>
            <person name="Ettema T.J."/>
        </authorList>
    </citation>
    <scope>NUCLEOTIDE SEQUENCE</scope>
</reference>